<protein>
    <submittedName>
        <fullName evidence="2">Uncharacterized protein</fullName>
    </submittedName>
</protein>
<feature type="region of interest" description="Disordered" evidence="1">
    <location>
        <begin position="1"/>
        <end position="20"/>
    </location>
</feature>
<dbReference type="AlphaFoldDB" id="A0A4P7NQA3"/>
<dbReference type="EMBL" id="CP034209">
    <property type="protein sequence ID" value="QBZ63936.1"/>
    <property type="molecule type" value="Genomic_DNA"/>
</dbReference>
<evidence type="ECO:0000313" key="2">
    <source>
        <dbReference type="EMBL" id="QBZ63936.1"/>
    </source>
</evidence>
<proteinExistence type="predicted"/>
<accession>A0A4P7NQA3</accession>
<gene>
    <name evidence="2" type="ORF">PoMZ_05627</name>
</gene>
<dbReference type="Proteomes" id="UP000294847">
    <property type="component" value="Chromosome 6"/>
</dbReference>
<organism evidence="2 3">
    <name type="scientific">Pyricularia oryzae</name>
    <name type="common">Rice blast fungus</name>
    <name type="synonym">Magnaporthe oryzae</name>
    <dbReference type="NCBI Taxonomy" id="318829"/>
    <lineage>
        <taxon>Eukaryota</taxon>
        <taxon>Fungi</taxon>
        <taxon>Dikarya</taxon>
        <taxon>Ascomycota</taxon>
        <taxon>Pezizomycotina</taxon>
        <taxon>Sordariomycetes</taxon>
        <taxon>Sordariomycetidae</taxon>
        <taxon>Magnaporthales</taxon>
        <taxon>Pyriculariaceae</taxon>
        <taxon>Pyricularia</taxon>
    </lineage>
</organism>
<sequence>MWGGSTVFCTKRGGPAHDQPGPCWTLRPLASSEKSTTPAYPNWRFQVLKGSSLRGRSELLVRSPSGPF</sequence>
<evidence type="ECO:0000256" key="1">
    <source>
        <dbReference type="SAM" id="MobiDB-lite"/>
    </source>
</evidence>
<evidence type="ECO:0000313" key="3">
    <source>
        <dbReference type="Proteomes" id="UP000294847"/>
    </source>
</evidence>
<reference evidence="2 3" key="1">
    <citation type="journal article" date="2019" name="Mol. Biol. Evol.">
        <title>Blast fungal genomes show frequent chromosomal changes, gene gains and losses, and effector gene turnover.</title>
        <authorList>
            <person name="Gomez Luciano L.B."/>
            <person name="Jason Tsai I."/>
            <person name="Chuma I."/>
            <person name="Tosa Y."/>
            <person name="Chen Y.H."/>
            <person name="Li J.Y."/>
            <person name="Li M.Y."/>
            <person name="Jade Lu M.Y."/>
            <person name="Nakayashiki H."/>
            <person name="Li W.H."/>
        </authorList>
    </citation>
    <scope>NUCLEOTIDE SEQUENCE [LARGE SCALE GENOMIC DNA]</scope>
    <source>
        <strain evidence="2">MZ5-1-6</strain>
    </source>
</reference>
<name>A0A4P7NQA3_PYROR</name>